<sequence>MRVKPEVTVGRPRVVKDKERRKLYRLVKNDLSQRSCALLNSQHLTGAQADSPRQCSSKCKCFGTYSSADTVELGTAQQTLLSWASVDQNSLPTTPRKGSETLKLDHK</sequence>
<accession>A0A8X7BNE4</accession>
<evidence type="ECO:0000313" key="2">
    <source>
        <dbReference type="EMBL" id="GFY36692.1"/>
    </source>
</evidence>
<dbReference type="Proteomes" id="UP000887159">
    <property type="component" value="Unassembled WGS sequence"/>
</dbReference>
<gene>
    <name evidence="2" type="ORF">TNCV_2566541</name>
</gene>
<feature type="compositionally biased region" description="Basic and acidic residues" evidence="1">
    <location>
        <begin position="97"/>
        <end position="107"/>
    </location>
</feature>
<keyword evidence="3" id="KW-1185">Reference proteome</keyword>
<evidence type="ECO:0000313" key="3">
    <source>
        <dbReference type="Proteomes" id="UP000887159"/>
    </source>
</evidence>
<feature type="region of interest" description="Disordered" evidence="1">
    <location>
        <begin position="87"/>
        <end position="107"/>
    </location>
</feature>
<dbReference type="EMBL" id="BMAU01021438">
    <property type="protein sequence ID" value="GFY36692.1"/>
    <property type="molecule type" value="Genomic_DNA"/>
</dbReference>
<organism evidence="2 3">
    <name type="scientific">Trichonephila clavipes</name>
    <name type="common">Golden silk orbweaver</name>
    <name type="synonym">Nephila clavipes</name>
    <dbReference type="NCBI Taxonomy" id="2585209"/>
    <lineage>
        <taxon>Eukaryota</taxon>
        <taxon>Metazoa</taxon>
        <taxon>Ecdysozoa</taxon>
        <taxon>Arthropoda</taxon>
        <taxon>Chelicerata</taxon>
        <taxon>Arachnida</taxon>
        <taxon>Araneae</taxon>
        <taxon>Araneomorphae</taxon>
        <taxon>Entelegynae</taxon>
        <taxon>Araneoidea</taxon>
        <taxon>Nephilidae</taxon>
        <taxon>Trichonephila</taxon>
    </lineage>
</organism>
<reference evidence="2" key="1">
    <citation type="submission" date="2020-08" db="EMBL/GenBank/DDBJ databases">
        <title>Multicomponent nature underlies the extraordinary mechanical properties of spider dragline silk.</title>
        <authorList>
            <person name="Kono N."/>
            <person name="Nakamura H."/>
            <person name="Mori M."/>
            <person name="Yoshida Y."/>
            <person name="Ohtoshi R."/>
            <person name="Malay A.D."/>
            <person name="Moran D.A.P."/>
            <person name="Tomita M."/>
            <person name="Numata K."/>
            <person name="Arakawa K."/>
        </authorList>
    </citation>
    <scope>NUCLEOTIDE SEQUENCE</scope>
</reference>
<dbReference type="AlphaFoldDB" id="A0A8X7BNE4"/>
<comment type="caution">
    <text evidence="2">The sequence shown here is derived from an EMBL/GenBank/DDBJ whole genome shotgun (WGS) entry which is preliminary data.</text>
</comment>
<evidence type="ECO:0000256" key="1">
    <source>
        <dbReference type="SAM" id="MobiDB-lite"/>
    </source>
</evidence>
<name>A0A8X7BNE4_TRICX</name>
<proteinExistence type="predicted"/>
<protein>
    <submittedName>
        <fullName evidence="2">Uncharacterized protein</fullName>
    </submittedName>
</protein>